<evidence type="ECO:0000313" key="2">
    <source>
        <dbReference type="EMBL" id="MBO8446603.1"/>
    </source>
</evidence>
<dbReference type="AlphaFoldDB" id="A0A9D9EGL0"/>
<accession>A0A9D9EGL0</accession>
<dbReference type="Gene3D" id="3.40.720.10">
    <property type="entry name" value="Alkaline Phosphatase, subunit A"/>
    <property type="match status" value="1"/>
</dbReference>
<sequence>MRKIFSVFAFVLLALPIAAKPKVVVGITIEDLRYDCLQLFWDGFSSGGFKKLAAGGTQFMSVRYPFSATDKAADLAALSTSAMPFVNGVVSGEYYDRSTRKYVSAVEDRQVSPVGESRSFSGRCLQTPTFADRLFERNYGLSKIFSAAVSPETAVLQSGHCGDCYWINNLTGKWATSSYYAGNLPEWVAAFDDLGTSCSKKWMPIYPASYYTTYKKGEFPFAYELKAACNGLDFYDNMATTPYANDFVCDFVLKAIEEEKIGADLITDALFVGLSAKPFFMQEGKNLSMELEDAYIRLDKCIERLLMKLEIKFGKDGFLLYVAGTRSAMGEMPPALVSKNLQWQEFGTDRYAALLNSYLKGIYGIDGMVAKFARGNVFLNRKIIEDNNLRLADVQGTVTEFLFMTRGVLSAATAVELSEASCRGGKIGVAFNRHVSGDVLYTLLPMYYEVDINRKTTGFCAHKDMPVPLFLYGEGIDAEKNRTLQDMTKLGVLLEWISGIY</sequence>
<feature type="chain" id="PRO_5039439253" evidence="1">
    <location>
        <begin position="20"/>
        <end position="501"/>
    </location>
</feature>
<gene>
    <name evidence="2" type="ORF">IAC32_02510</name>
</gene>
<proteinExistence type="predicted"/>
<feature type="signal peptide" evidence="1">
    <location>
        <begin position="1"/>
        <end position="19"/>
    </location>
</feature>
<dbReference type="EMBL" id="JADIMR010000034">
    <property type="protein sequence ID" value="MBO8446603.1"/>
    <property type="molecule type" value="Genomic_DNA"/>
</dbReference>
<keyword evidence="1" id="KW-0732">Signal</keyword>
<dbReference type="InterPro" id="IPR026263">
    <property type="entry name" value="Alkaline_phosphatase_prok"/>
</dbReference>
<dbReference type="InterPro" id="IPR017850">
    <property type="entry name" value="Alkaline_phosphatase_core_sf"/>
</dbReference>
<reference evidence="2" key="2">
    <citation type="journal article" date="2021" name="PeerJ">
        <title>Extensive microbial diversity within the chicken gut microbiome revealed by metagenomics and culture.</title>
        <authorList>
            <person name="Gilroy R."/>
            <person name="Ravi A."/>
            <person name="Getino M."/>
            <person name="Pursley I."/>
            <person name="Horton D.L."/>
            <person name="Alikhan N.F."/>
            <person name="Baker D."/>
            <person name="Gharbi K."/>
            <person name="Hall N."/>
            <person name="Watson M."/>
            <person name="Adriaenssens E.M."/>
            <person name="Foster-Nyarko E."/>
            <person name="Jarju S."/>
            <person name="Secka A."/>
            <person name="Antonio M."/>
            <person name="Oren A."/>
            <person name="Chaudhuri R.R."/>
            <person name="La Ragione R."/>
            <person name="Hildebrand F."/>
            <person name="Pallen M.J."/>
        </authorList>
    </citation>
    <scope>NUCLEOTIDE SEQUENCE</scope>
    <source>
        <strain evidence="2">D3-1215</strain>
    </source>
</reference>
<dbReference type="SUPFAM" id="SSF53649">
    <property type="entry name" value="Alkaline phosphatase-like"/>
    <property type="match status" value="1"/>
</dbReference>
<dbReference type="PIRSF" id="PIRSF031924">
    <property type="entry name" value="Pi-irrepressible_AP"/>
    <property type="match status" value="1"/>
</dbReference>
<evidence type="ECO:0000313" key="3">
    <source>
        <dbReference type="Proteomes" id="UP000823637"/>
    </source>
</evidence>
<name>A0A9D9EGL0_9BACT</name>
<comment type="caution">
    <text evidence="2">The sequence shown here is derived from an EMBL/GenBank/DDBJ whole genome shotgun (WGS) entry which is preliminary data.</text>
</comment>
<dbReference type="Proteomes" id="UP000823637">
    <property type="component" value="Unassembled WGS sequence"/>
</dbReference>
<reference evidence="2" key="1">
    <citation type="submission" date="2020-10" db="EMBL/GenBank/DDBJ databases">
        <authorList>
            <person name="Gilroy R."/>
        </authorList>
    </citation>
    <scope>NUCLEOTIDE SEQUENCE</scope>
    <source>
        <strain evidence="2">D3-1215</strain>
    </source>
</reference>
<organism evidence="2 3">
    <name type="scientific">Candidatus Enterocola intestinipullorum</name>
    <dbReference type="NCBI Taxonomy" id="2840783"/>
    <lineage>
        <taxon>Bacteria</taxon>
        <taxon>Pseudomonadati</taxon>
        <taxon>Bacteroidota</taxon>
        <taxon>Bacteroidia</taxon>
        <taxon>Bacteroidales</taxon>
        <taxon>Candidatus Enterocola</taxon>
    </lineage>
</organism>
<evidence type="ECO:0000256" key="1">
    <source>
        <dbReference type="SAM" id="SignalP"/>
    </source>
</evidence>
<dbReference type="GO" id="GO:0004035">
    <property type="term" value="F:alkaline phosphatase activity"/>
    <property type="evidence" value="ECO:0007669"/>
    <property type="project" value="InterPro"/>
</dbReference>
<dbReference type="Gene3D" id="3.30.1360.150">
    <property type="match status" value="1"/>
</dbReference>
<protein>
    <submittedName>
        <fullName evidence="2">Alkaline phosphatase family protein</fullName>
    </submittedName>
</protein>